<evidence type="ECO:0000313" key="2">
    <source>
        <dbReference type="Proteomes" id="UP000814140"/>
    </source>
</evidence>
<evidence type="ECO:0000313" key="1">
    <source>
        <dbReference type="EMBL" id="KAI0068913.1"/>
    </source>
</evidence>
<organism evidence="1 2">
    <name type="scientific">Artomyces pyxidatus</name>
    <dbReference type="NCBI Taxonomy" id="48021"/>
    <lineage>
        <taxon>Eukaryota</taxon>
        <taxon>Fungi</taxon>
        <taxon>Dikarya</taxon>
        <taxon>Basidiomycota</taxon>
        <taxon>Agaricomycotina</taxon>
        <taxon>Agaricomycetes</taxon>
        <taxon>Russulales</taxon>
        <taxon>Auriscalpiaceae</taxon>
        <taxon>Artomyces</taxon>
    </lineage>
</organism>
<sequence length="380" mass="41815">MSGDKKGPIRTCVLGVGLAGLTFHIPFVLALPELFTLQAVLERNPTSEGGKLKERFGVSVHIHRTLQDVLADPQIELVIVGTPNATHYSFAKAALEAGKHVLVDKPVTATAEQARELGALAKSKGLVIYPYQNRRFDSDFLALRALLREPSSSPQSLGDLVEFESHFDRYRLALKGTWKDEPTPANGQTYDLGSHLIDQALVLFGRPNFVSGFIENARNIGNPSVDDTFTILLRYNAGIVSPHAIFVVLRAHILSVRTQQLRYKVRGTKGTYIKYGLDVQEDQLRVLPEPKAIYNPDYGLESESIWATVENIQSDGSVVKTVRPSDAPGAYPDLFRNLAAVIRGGAEQAVKWEEAATVIQIIELAHQSSREGRTLEVPKA</sequence>
<dbReference type="Proteomes" id="UP000814140">
    <property type="component" value="Unassembled WGS sequence"/>
</dbReference>
<keyword evidence="2" id="KW-1185">Reference proteome</keyword>
<dbReference type="EMBL" id="MU277187">
    <property type="protein sequence ID" value="KAI0068913.1"/>
    <property type="molecule type" value="Genomic_DNA"/>
</dbReference>
<gene>
    <name evidence="1" type="ORF">BV25DRAFT_1817838</name>
</gene>
<accession>A0ACB8TKB9</accession>
<comment type="caution">
    <text evidence="1">The sequence shown here is derived from an EMBL/GenBank/DDBJ whole genome shotgun (WGS) entry which is preliminary data.</text>
</comment>
<name>A0ACB8TKB9_9AGAM</name>
<protein>
    <submittedName>
        <fullName evidence="1">NAD-P-binding protein</fullName>
    </submittedName>
</protein>
<proteinExistence type="predicted"/>
<reference evidence="1" key="1">
    <citation type="submission" date="2021-03" db="EMBL/GenBank/DDBJ databases">
        <authorList>
            <consortium name="DOE Joint Genome Institute"/>
            <person name="Ahrendt S."/>
            <person name="Looney B.P."/>
            <person name="Miyauchi S."/>
            <person name="Morin E."/>
            <person name="Drula E."/>
            <person name="Courty P.E."/>
            <person name="Chicoki N."/>
            <person name="Fauchery L."/>
            <person name="Kohler A."/>
            <person name="Kuo A."/>
            <person name="Labutti K."/>
            <person name="Pangilinan J."/>
            <person name="Lipzen A."/>
            <person name="Riley R."/>
            <person name="Andreopoulos W."/>
            <person name="He G."/>
            <person name="Johnson J."/>
            <person name="Barry K.W."/>
            <person name="Grigoriev I.V."/>
            <person name="Nagy L."/>
            <person name="Hibbett D."/>
            <person name="Henrissat B."/>
            <person name="Matheny P.B."/>
            <person name="Labbe J."/>
            <person name="Martin F."/>
        </authorList>
    </citation>
    <scope>NUCLEOTIDE SEQUENCE</scope>
    <source>
        <strain evidence="1">HHB10654</strain>
    </source>
</reference>
<reference evidence="1" key="2">
    <citation type="journal article" date="2022" name="New Phytol.">
        <title>Evolutionary transition to the ectomycorrhizal habit in the genomes of a hyperdiverse lineage of mushroom-forming fungi.</title>
        <authorList>
            <person name="Looney B."/>
            <person name="Miyauchi S."/>
            <person name="Morin E."/>
            <person name="Drula E."/>
            <person name="Courty P.E."/>
            <person name="Kohler A."/>
            <person name="Kuo A."/>
            <person name="LaButti K."/>
            <person name="Pangilinan J."/>
            <person name="Lipzen A."/>
            <person name="Riley R."/>
            <person name="Andreopoulos W."/>
            <person name="He G."/>
            <person name="Johnson J."/>
            <person name="Nolan M."/>
            <person name="Tritt A."/>
            <person name="Barry K.W."/>
            <person name="Grigoriev I.V."/>
            <person name="Nagy L.G."/>
            <person name="Hibbett D."/>
            <person name="Henrissat B."/>
            <person name="Matheny P.B."/>
            <person name="Labbe J."/>
            <person name="Martin F.M."/>
        </authorList>
    </citation>
    <scope>NUCLEOTIDE SEQUENCE</scope>
    <source>
        <strain evidence="1">HHB10654</strain>
    </source>
</reference>